<dbReference type="InterPro" id="IPR020846">
    <property type="entry name" value="MFS_dom"/>
</dbReference>
<comment type="subcellular location">
    <subcellularLocation>
        <location evidence="1">Membrane</location>
        <topology evidence="1">Multi-pass membrane protein</topology>
    </subcellularLocation>
</comment>
<dbReference type="PANTHER" id="PTHR11360:SF8">
    <property type="entry name" value="BCDNA.LD28120-RELATED"/>
    <property type="match status" value="1"/>
</dbReference>
<dbReference type="Pfam" id="PF07690">
    <property type="entry name" value="MFS_1"/>
    <property type="match status" value="1"/>
</dbReference>
<keyword evidence="2" id="KW-0812">Transmembrane</keyword>
<evidence type="ECO:0000256" key="1">
    <source>
        <dbReference type="ARBA" id="ARBA00004141"/>
    </source>
</evidence>
<evidence type="ECO:0000313" key="4">
    <source>
        <dbReference type="Proteomes" id="UP000694866"/>
    </source>
</evidence>
<dbReference type="PANTHER" id="PTHR11360">
    <property type="entry name" value="MONOCARBOXYLATE TRANSPORTER"/>
    <property type="match status" value="1"/>
</dbReference>
<evidence type="ECO:0000256" key="2">
    <source>
        <dbReference type="SAM" id="Phobius"/>
    </source>
</evidence>
<organism evidence="4 5">
    <name type="scientific">Fopius arisanus</name>
    <dbReference type="NCBI Taxonomy" id="64838"/>
    <lineage>
        <taxon>Eukaryota</taxon>
        <taxon>Metazoa</taxon>
        <taxon>Ecdysozoa</taxon>
        <taxon>Arthropoda</taxon>
        <taxon>Hexapoda</taxon>
        <taxon>Insecta</taxon>
        <taxon>Pterygota</taxon>
        <taxon>Neoptera</taxon>
        <taxon>Endopterygota</taxon>
        <taxon>Hymenoptera</taxon>
        <taxon>Apocrita</taxon>
        <taxon>Ichneumonoidea</taxon>
        <taxon>Braconidae</taxon>
        <taxon>Opiinae</taxon>
        <taxon>Fopius</taxon>
    </lineage>
</organism>
<gene>
    <name evidence="5" type="primary">LOC105273253</name>
</gene>
<dbReference type="KEGG" id="fas:105273253"/>
<keyword evidence="2" id="KW-1133">Transmembrane helix</keyword>
<evidence type="ECO:0000259" key="3">
    <source>
        <dbReference type="PROSITE" id="PS50850"/>
    </source>
</evidence>
<dbReference type="InterPro" id="IPR050327">
    <property type="entry name" value="Proton-linked_MCT"/>
</dbReference>
<feature type="transmembrane region" description="Helical" evidence="2">
    <location>
        <begin position="447"/>
        <end position="473"/>
    </location>
</feature>
<accession>A0A9R1TS83</accession>
<feature type="transmembrane region" description="Helical" evidence="2">
    <location>
        <begin position="107"/>
        <end position="125"/>
    </location>
</feature>
<dbReference type="GO" id="GO:0008028">
    <property type="term" value="F:monocarboxylic acid transmembrane transporter activity"/>
    <property type="evidence" value="ECO:0007669"/>
    <property type="project" value="TreeGrafter"/>
</dbReference>
<reference evidence="5" key="1">
    <citation type="submission" date="2025-08" db="UniProtKB">
        <authorList>
            <consortium name="RefSeq"/>
        </authorList>
    </citation>
    <scope>IDENTIFICATION</scope>
    <source>
        <strain evidence="5">USDA-PBARC FA_bdor</strain>
        <tissue evidence="5">Whole organism</tissue>
    </source>
</reference>
<dbReference type="GO" id="GO:0016020">
    <property type="term" value="C:membrane"/>
    <property type="evidence" value="ECO:0007669"/>
    <property type="project" value="UniProtKB-SubCell"/>
</dbReference>
<keyword evidence="4" id="KW-1185">Reference proteome</keyword>
<dbReference type="GeneID" id="105273253"/>
<feature type="transmembrane region" description="Helical" evidence="2">
    <location>
        <begin position="485"/>
        <end position="505"/>
    </location>
</feature>
<dbReference type="SUPFAM" id="SSF103473">
    <property type="entry name" value="MFS general substrate transporter"/>
    <property type="match status" value="1"/>
</dbReference>
<name>A0A9R1TS83_9HYME</name>
<dbReference type="Gene3D" id="1.20.1250.20">
    <property type="entry name" value="MFS general substrate transporter like domains"/>
    <property type="match status" value="2"/>
</dbReference>
<evidence type="ECO:0000313" key="5">
    <source>
        <dbReference type="RefSeq" id="XP_011313878.1"/>
    </source>
</evidence>
<feature type="transmembrane region" description="Helical" evidence="2">
    <location>
        <begin position="514"/>
        <end position="532"/>
    </location>
</feature>
<feature type="transmembrane region" description="Helical" evidence="2">
    <location>
        <begin position="538"/>
        <end position="561"/>
    </location>
</feature>
<dbReference type="InterPro" id="IPR036259">
    <property type="entry name" value="MFS_trans_sf"/>
</dbReference>
<dbReference type="OrthoDB" id="410267at2759"/>
<feature type="domain" description="Major facilitator superfamily (MFS) profile" evidence="3">
    <location>
        <begin position="447"/>
        <end position="642"/>
    </location>
</feature>
<sequence>MGGATTRGDNMKNKKNENPKEELNKLADDYVAPDGGWGWIIVLAAGFSNLCVLVTIQNFGLIFRVKLAELGITPTETTTILNVHLAVTAMIGLANGPVFKRFSFRQMALFGTILSAFAVMVLSTATTFHEILIYLAVFQAAGGGITMSSNALALNTYFKKRKRLAVGLSWTCTGFGPIIMPHVITALMPIFDVSGTLLILGGFSAHSIACSLLLHPVAWHAKKISVMDELRAEAIKEKHDIMLNNGVRKDLKALSVENLKEKLSTIADDRQGFGSQYLYYDDEEEGAVGIDVEGGTPMMSRANDGWFSKKNSSTVSLTSNRTVKHENSQVRLRNKSFSLSRPPSITALSQGQSLRNINKGLSENDGKRRKLSNQISGTTPLIIVRESCESTNSNEDNCKVDECPKYQEDTTETGEETVEVRESASRFKRFIHAIVIFFDLDLLRDKVYVNLMLGLNFANFTEINFALITPFILGDYGLEINQVAMFMSVLGGVDVVARIFISFLATKIGFSNRTFFLIGVTFMSSGRIILAHTIDYTIILLVAVLIGFGKSLRTIFIALVIPTHVPLSRLPAATGLQLVTSGLISIGFGPLVGKLRIFLGNYSILLHILNIFPYLVIISWTLEAWITSRRTKKNKDQPSTQA</sequence>
<feature type="transmembrane region" description="Helical" evidence="2">
    <location>
        <begin position="131"/>
        <end position="152"/>
    </location>
</feature>
<feature type="transmembrane region" description="Helical" evidence="2">
    <location>
        <begin position="197"/>
        <end position="219"/>
    </location>
</feature>
<dbReference type="RefSeq" id="XP_011313878.1">
    <property type="nucleotide sequence ID" value="XM_011315576.1"/>
</dbReference>
<dbReference type="AlphaFoldDB" id="A0A9R1TS83"/>
<dbReference type="Proteomes" id="UP000694866">
    <property type="component" value="Unplaced"/>
</dbReference>
<feature type="transmembrane region" description="Helical" evidence="2">
    <location>
        <begin position="573"/>
        <end position="592"/>
    </location>
</feature>
<keyword evidence="2" id="KW-0472">Membrane</keyword>
<dbReference type="InterPro" id="IPR011701">
    <property type="entry name" value="MFS"/>
</dbReference>
<feature type="transmembrane region" description="Helical" evidence="2">
    <location>
        <begin position="164"/>
        <end position="191"/>
    </location>
</feature>
<protein>
    <submittedName>
        <fullName evidence="5">Uncharacterized protein isoform X1</fullName>
    </submittedName>
</protein>
<feature type="transmembrane region" description="Helical" evidence="2">
    <location>
        <begin position="36"/>
        <end position="56"/>
    </location>
</feature>
<proteinExistence type="predicted"/>
<feature type="transmembrane region" description="Helical" evidence="2">
    <location>
        <begin position="604"/>
        <end position="626"/>
    </location>
</feature>
<dbReference type="PROSITE" id="PS50850">
    <property type="entry name" value="MFS"/>
    <property type="match status" value="1"/>
</dbReference>